<dbReference type="EMBL" id="CP151406">
    <property type="protein sequence ID" value="WZJ20125.1"/>
    <property type="molecule type" value="Genomic_DNA"/>
</dbReference>
<sequence length="77" mass="7945">MAKQNTLGAGELQSHTGFIGSSGEAALILQAIAYAADVADEDCGDVQKSSNWLLLIGAAANHAHYLLTGMSVAEVRT</sequence>
<keyword evidence="2" id="KW-1185">Reference proteome</keyword>
<evidence type="ECO:0008006" key="3">
    <source>
        <dbReference type="Google" id="ProtNLM"/>
    </source>
</evidence>
<dbReference type="RefSeq" id="WP_341742965.1">
    <property type="nucleotide sequence ID" value="NZ_CP151406.1"/>
</dbReference>
<reference evidence="1 2" key="1">
    <citation type="submission" date="2024-04" db="EMBL/GenBank/DDBJ databases">
        <title>Dissimilatory iodate-reducing microorganisms contribute to the enrichment of iodine in groundwater.</title>
        <authorList>
            <person name="Jiang Z."/>
        </authorList>
    </citation>
    <scope>NUCLEOTIDE SEQUENCE [LARGE SCALE GENOMIC DNA]</scope>
    <source>
        <strain evidence="1 2">NCP973</strain>
    </source>
</reference>
<protein>
    <recommendedName>
        <fullName evidence="3">DUF3077 domain-containing protein</fullName>
    </recommendedName>
</protein>
<gene>
    <name evidence="1" type="ORF">AADV58_09125</name>
</gene>
<dbReference type="Proteomes" id="UP001479520">
    <property type="component" value="Chromosome"/>
</dbReference>
<name>A0ABZ2XBX0_9RHOO</name>
<evidence type="ECO:0000313" key="2">
    <source>
        <dbReference type="Proteomes" id="UP001479520"/>
    </source>
</evidence>
<accession>A0ABZ2XBX0</accession>
<evidence type="ECO:0000313" key="1">
    <source>
        <dbReference type="EMBL" id="WZJ20125.1"/>
    </source>
</evidence>
<organism evidence="1 2">
    <name type="scientific">Azonexus hydrophilus</name>
    <dbReference type="NCBI Taxonomy" id="418702"/>
    <lineage>
        <taxon>Bacteria</taxon>
        <taxon>Pseudomonadati</taxon>
        <taxon>Pseudomonadota</taxon>
        <taxon>Betaproteobacteria</taxon>
        <taxon>Rhodocyclales</taxon>
        <taxon>Azonexaceae</taxon>
        <taxon>Azonexus</taxon>
    </lineage>
</organism>
<proteinExistence type="predicted"/>